<comment type="caution">
    <text evidence="2">The sequence shown here is derived from an EMBL/GenBank/DDBJ whole genome shotgun (WGS) entry which is preliminary data.</text>
</comment>
<evidence type="ECO:0000313" key="3">
    <source>
        <dbReference type="Proteomes" id="UP000320209"/>
    </source>
</evidence>
<evidence type="ECO:0000256" key="1">
    <source>
        <dbReference type="SAM" id="Phobius"/>
    </source>
</evidence>
<proteinExistence type="predicted"/>
<feature type="transmembrane region" description="Helical" evidence="1">
    <location>
        <begin position="21"/>
        <end position="43"/>
    </location>
</feature>
<gene>
    <name evidence="2" type="ORF">FB381_1104</name>
</gene>
<organism evidence="2 3">
    <name type="scientific">Nocardioides albertanoniae</name>
    <dbReference type="NCBI Taxonomy" id="1175486"/>
    <lineage>
        <taxon>Bacteria</taxon>
        <taxon>Bacillati</taxon>
        <taxon>Actinomycetota</taxon>
        <taxon>Actinomycetes</taxon>
        <taxon>Propionibacteriales</taxon>
        <taxon>Nocardioidaceae</taxon>
        <taxon>Nocardioides</taxon>
    </lineage>
</organism>
<feature type="transmembrane region" description="Helical" evidence="1">
    <location>
        <begin position="119"/>
        <end position="137"/>
    </location>
</feature>
<keyword evidence="1" id="KW-0472">Membrane</keyword>
<name>A0A543A3R6_9ACTN</name>
<dbReference type="InterPro" id="IPR021215">
    <property type="entry name" value="DUF2752"/>
</dbReference>
<reference evidence="2 3" key="1">
    <citation type="submission" date="2019-06" db="EMBL/GenBank/DDBJ databases">
        <title>Sequencing the genomes of 1000 actinobacteria strains.</title>
        <authorList>
            <person name="Klenk H.-P."/>
        </authorList>
    </citation>
    <scope>NUCLEOTIDE SEQUENCE [LARGE SCALE GENOMIC DNA]</scope>
    <source>
        <strain evidence="2 3">DSM 25218</strain>
    </source>
</reference>
<protein>
    <submittedName>
        <fullName evidence="2">Uncharacterized protein DUF2752</fullName>
    </submittedName>
</protein>
<evidence type="ECO:0000313" key="2">
    <source>
        <dbReference type="EMBL" id="TQL67231.1"/>
    </source>
</evidence>
<dbReference type="EMBL" id="VFOV01000001">
    <property type="protein sequence ID" value="TQL67231.1"/>
    <property type="molecule type" value="Genomic_DNA"/>
</dbReference>
<accession>A0A543A3R6</accession>
<sequence>MNAPSHTHLAMRVTLEGRDRYRWISLGAAGLAVIAGGMAVFGLPPIDLHGPLHWYGIMDPLCGGTRAARYTAMGRWGEAWRYNPLGIATVLVVSLLLLRGATGIMTGRWLTAHITWTRRARRIAIAAAVILLILLEIRQQGRADLLMQGTFTFIDHPVR</sequence>
<dbReference type="AlphaFoldDB" id="A0A543A3R6"/>
<keyword evidence="1" id="KW-1133">Transmembrane helix</keyword>
<keyword evidence="3" id="KW-1185">Reference proteome</keyword>
<dbReference type="Pfam" id="PF10825">
    <property type="entry name" value="DUF2752"/>
    <property type="match status" value="1"/>
</dbReference>
<keyword evidence="1" id="KW-0812">Transmembrane</keyword>
<dbReference type="Proteomes" id="UP000320209">
    <property type="component" value="Unassembled WGS sequence"/>
</dbReference>
<feature type="transmembrane region" description="Helical" evidence="1">
    <location>
        <begin position="79"/>
        <end position="98"/>
    </location>
</feature>